<keyword evidence="4" id="KW-1185">Reference proteome</keyword>
<feature type="domain" description="Putative plant transposon protein" evidence="2">
    <location>
        <begin position="104"/>
        <end position="298"/>
    </location>
</feature>
<dbReference type="Pfam" id="PF20167">
    <property type="entry name" value="Transposase_32"/>
    <property type="match status" value="1"/>
</dbReference>
<evidence type="ECO:0000313" key="3">
    <source>
        <dbReference type="EMBL" id="MCH83853.1"/>
    </source>
</evidence>
<feature type="non-terminal residue" evidence="3">
    <location>
        <position position="463"/>
    </location>
</feature>
<feature type="compositionally biased region" description="Pro residues" evidence="1">
    <location>
        <begin position="34"/>
        <end position="45"/>
    </location>
</feature>
<proteinExistence type="predicted"/>
<organism evidence="3 4">
    <name type="scientific">Trifolium medium</name>
    <dbReference type="NCBI Taxonomy" id="97028"/>
    <lineage>
        <taxon>Eukaryota</taxon>
        <taxon>Viridiplantae</taxon>
        <taxon>Streptophyta</taxon>
        <taxon>Embryophyta</taxon>
        <taxon>Tracheophyta</taxon>
        <taxon>Spermatophyta</taxon>
        <taxon>Magnoliopsida</taxon>
        <taxon>eudicotyledons</taxon>
        <taxon>Gunneridae</taxon>
        <taxon>Pentapetalae</taxon>
        <taxon>rosids</taxon>
        <taxon>fabids</taxon>
        <taxon>Fabales</taxon>
        <taxon>Fabaceae</taxon>
        <taxon>Papilionoideae</taxon>
        <taxon>50 kb inversion clade</taxon>
        <taxon>NPAAA clade</taxon>
        <taxon>Hologalegina</taxon>
        <taxon>IRL clade</taxon>
        <taxon>Trifolieae</taxon>
        <taxon>Trifolium</taxon>
    </lineage>
</organism>
<protein>
    <recommendedName>
        <fullName evidence="2">Putative plant transposon protein domain-containing protein</fullName>
    </recommendedName>
</protein>
<dbReference type="EMBL" id="LXQA010005857">
    <property type="protein sequence ID" value="MCH83853.1"/>
    <property type="molecule type" value="Genomic_DNA"/>
</dbReference>
<comment type="caution">
    <text evidence="3">The sequence shown here is derived from an EMBL/GenBank/DDBJ whole genome shotgun (WGS) entry which is preliminary data.</text>
</comment>
<evidence type="ECO:0000259" key="2">
    <source>
        <dbReference type="Pfam" id="PF20167"/>
    </source>
</evidence>
<gene>
    <name evidence="3" type="ORF">A2U01_0004679</name>
</gene>
<dbReference type="AlphaFoldDB" id="A0A392M9P3"/>
<evidence type="ECO:0000313" key="4">
    <source>
        <dbReference type="Proteomes" id="UP000265520"/>
    </source>
</evidence>
<feature type="region of interest" description="Disordered" evidence="1">
    <location>
        <begin position="1"/>
        <end position="57"/>
    </location>
</feature>
<dbReference type="InterPro" id="IPR046796">
    <property type="entry name" value="Transposase_32_dom"/>
</dbReference>
<accession>A0A392M9P3</accession>
<evidence type="ECO:0000256" key="1">
    <source>
        <dbReference type="SAM" id="MobiDB-lite"/>
    </source>
</evidence>
<name>A0A392M9P3_9FABA</name>
<reference evidence="3 4" key="1">
    <citation type="journal article" date="2018" name="Front. Plant Sci.">
        <title>Red Clover (Trifolium pratense) and Zigzag Clover (T. medium) - A Picture of Genomic Similarities and Differences.</title>
        <authorList>
            <person name="Dluhosova J."/>
            <person name="Istvanek J."/>
            <person name="Nedelnik J."/>
            <person name="Repkova J."/>
        </authorList>
    </citation>
    <scope>NUCLEOTIDE SEQUENCE [LARGE SCALE GENOMIC DNA]</scope>
    <source>
        <strain evidence="4">cv. 10/8</strain>
        <tissue evidence="3">Leaf</tissue>
    </source>
</reference>
<dbReference type="Proteomes" id="UP000265520">
    <property type="component" value="Unassembled WGS sequence"/>
</dbReference>
<sequence length="463" mass="53153">MKNPFASKKKGKEVGESSSRATGSKRRRTTRPATPSPSPSPPPSPPREESPTPPVVAADIPRGRFIHNLAYKCYQNIGAKAFKPERRFMDEVLAYPMIKEEFNRRQWYKFNSSLTIGNRIVAIEFLSNAWRVKALQKHNVPLVVKVRGVEVDYSPEAINKVFNFEVPEVCILKERREVRTTMSLTKREALKSQLTLPRSEWIKLAKNGLPIRFKTARLFDILRIWAEFWINNGEPCGNNSKISIDVGLAIQAILLGDGINLGYFLSKDLDDLIQKDLGPYSLAHCNLITALCEDRRVPPHDDDQMEGPSRKVNEAFVEEVRRKTMGRPFVPFADVNDMMYDEPEAARIPREEHVENVVNDDMPQALEMEGFPAPQYDENVSSEMLCRMDLCTQGGIDMEDNYNTSCALWQQAMAYREQRPAYFFPRYPTMQDFDGAHYRRIERMNATHEVNRATYIRQRRAAG</sequence>